<dbReference type="EMBL" id="KB299181">
    <property type="protein sequence ID" value="ELU08254.1"/>
    <property type="molecule type" value="Genomic_DNA"/>
</dbReference>
<proteinExistence type="predicted"/>
<evidence type="ECO:0000256" key="5">
    <source>
        <dbReference type="ARBA" id="ARBA00023065"/>
    </source>
</evidence>
<protein>
    <submittedName>
        <fullName evidence="10 11">Uncharacterized protein</fullName>
    </submittedName>
</protein>
<dbReference type="GO" id="GO:0005513">
    <property type="term" value="P:detection of calcium ion"/>
    <property type="evidence" value="ECO:0007669"/>
    <property type="project" value="TreeGrafter"/>
</dbReference>
<evidence type="ECO:0000313" key="10">
    <source>
        <dbReference type="EMBL" id="ELU08254.1"/>
    </source>
</evidence>
<dbReference type="Pfam" id="PF03185">
    <property type="entry name" value="CaKB"/>
    <property type="match status" value="1"/>
</dbReference>
<organism evidence="10">
    <name type="scientific">Capitella teleta</name>
    <name type="common">Polychaete worm</name>
    <dbReference type="NCBI Taxonomy" id="283909"/>
    <lineage>
        <taxon>Eukaryota</taxon>
        <taxon>Metazoa</taxon>
        <taxon>Spiralia</taxon>
        <taxon>Lophotrochozoa</taxon>
        <taxon>Annelida</taxon>
        <taxon>Polychaeta</taxon>
        <taxon>Sedentaria</taxon>
        <taxon>Scolecida</taxon>
        <taxon>Capitellidae</taxon>
        <taxon>Capitella</taxon>
    </lineage>
</organism>
<feature type="transmembrane region" description="Helical" evidence="9">
    <location>
        <begin position="82"/>
        <end position="108"/>
    </location>
</feature>
<dbReference type="Proteomes" id="UP000014760">
    <property type="component" value="Unassembled WGS sequence"/>
</dbReference>
<evidence type="ECO:0000256" key="2">
    <source>
        <dbReference type="ARBA" id="ARBA00022448"/>
    </source>
</evidence>
<keyword evidence="5" id="KW-0406">Ion transport</keyword>
<dbReference type="InterPro" id="IPR003930">
    <property type="entry name" value="K_chnl_Ca-activ_BK_bsu"/>
</dbReference>
<keyword evidence="8" id="KW-0407">Ion channel</keyword>
<evidence type="ECO:0000256" key="7">
    <source>
        <dbReference type="ARBA" id="ARBA00023180"/>
    </source>
</evidence>
<dbReference type="GO" id="GO:0015459">
    <property type="term" value="F:potassium channel regulator activity"/>
    <property type="evidence" value="ECO:0007669"/>
    <property type="project" value="TreeGrafter"/>
</dbReference>
<evidence type="ECO:0000256" key="1">
    <source>
        <dbReference type="ARBA" id="ARBA00004141"/>
    </source>
</evidence>
<reference evidence="10 12" key="2">
    <citation type="journal article" date="2013" name="Nature">
        <title>Insights into bilaterian evolution from three spiralian genomes.</title>
        <authorList>
            <person name="Simakov O."/>
            <person name="Marletaz F."/>
            <person name="Cho S.J."/>
            <person name="Edsinger-Gonzales E."/>
            <person name="Havlak P."/>
            <person name="Hellsten U."/>
            <person name="Kuo D.H."/>
            <person name="Larsson T."/>
            <person name="Lv J."/>
            <person name="Arendt D."/>
            <person name="Savage R."/>
            <person name="Osoegawa K."/>
            <person name="de Jong P."/>
            <person name="Grimwood J."/>
            <person name="Chapman J.A."/>
            <person name="Shapiro H."/>
            <person name="Aerts A."/>
            <person name="Otillar R.P."/>
            <person name="Terry A.Y."/>
            <person name="Boore J.L."/>
            <person name="Grigoriev I.V."/>
            <person name="Lindberg D.R."/>
            <person name="Seaver E.C."/>
            <person name="Weisblat D.A."/>
            <person name="Putnam N.H."/>
            <person name="Rokhsar D.S."/>
        </authorList>
    </citation>
    <scope>NUCLEOTIDE SEQUENCE</scope>
    <source>
        <strain evidence="10 12">I ESC-2004</strain>
    </source>
</reference>
<evidence type="ECO:0000313" key="11">
    <source>
        <dbReference type="EnsemblMetazoa" id="CapteP220082"/>
    </source>
</evidence>
<evidence type="ECO:0000256" key="4">
    <source>
        <dbReference type="ARBA" id="ARBA00022989"/>
    </source>
</evidence>
<gene>
    <name evidence="10" type="ORF">CAPTEDRAFT_220082</name>
</gene>
<comment type="subcellular location">
    <subcellularLocation>
        <location evidence="1">Membrane</location>
        <topology evidence="1">Multi-pass membrane protein</topology>
    </subcellularLocation>
</comment>
<sequence length="258" mass="29582">MELSREEAACLCSEAEPISTERCLLRTSLDDEDDEDDDDDIPAPMDPRSRFKMTMKDGFSYHDKKQLLLYSCVTSRPCLVCLYLILLMTLLCSFISLVVISVLVAAPYTKAAHFLDTKCAYIETVWQSEEEQCSCGKGCASRYPCMRLVVNVTVQQTLVKAPLAEDESNLNQKCTFYPHCHSARRRNEDAILRYELKWGRPGIRFNCLYNPRNPREVIRKRRFHEAHVVNGIVWTTLLFIGSCSALVAIYRWKGFDIG</sequence>
<keyword evidence="12" id="KW-1185">Reference proteome</keyword>
<keyword evidence="4 9" id="KW-1133">Transmembrane helix</keyword>
<dbReference type="PANTHER" id="PTHR10258:SF8">
    <property type="entry name" value="CALCIUM-ACTIVATED POTASSIUM CHANNEL BK ALPHA SUBUNIT DOMAIN-CONTAINING PROTEIN"/>
    <property type="match status" value="1"/>
</dbReference>
<dbReference type="GO" id="GO:0015269">
    <property type="term" value="F:calcium-activated potassium channel activity"/>
    <property type="evidence" value="ECO:0007669"/>
    <property type="project" value="InterPro"/>
</dbReference>
<accession>R7UNZ1</accession>
<keyword evidence="3 9" id="KW-0812">Transmembrane</keyword>
<dbReference type="HOGENOM" id="CLU_1078660_0_0_1"/>
<evidence type="ECO:0000313" key="12">
    <source>
        <dbReference type="Proteomes" id="UP000014760"/>
    </source>
</evidence>
<keyword evidence="7" id="KW-0325">Glycoprotein</keyword>
<keyword evidence="6 9" id="KW-0472">Membrane</keyword>
<evidence type="ECO:0000256" key="3">
    <source>
        <dbReference type="ARBA" id="ARBA00022692"/>
    </source>
</evidence>
<reference evidence="12" key="1">
    <citation type="submission" date="2012-12" db="EMBL/GenBank/DDBJ databases">
        <authorList>
            <person name="Hellsten U."/>
            <person name="Grimwood J."/>
            <person name="Chapman J.A."/>
            <person name="Shapiro H."/>
            <person name="Aerts A."/>
            <person name="Otillar R.P."/>
            <person name="Terry A.Y."/>
            <person name="Boore J.L."/>
            <person name="Simakov O."/>
            <person name="Marletaz F."/>
            <person name="Cho S.-J."/>
            <person name="Edsinger-Gonzales E."/>
            <person name="Havlak P."/>
            <person name="Kuo D.-H."/>
            <person name="Larsson T."/>
            <person name="Lv J."/>
            <person name="Arendt D."/>
            <person name="Savage R."/>
            <person name="Osoegawa K."/>
            <person name="de Jong P."/>
            <person name="Lindberg D.R."/>
            <person name="Seaver E.C."/>
            <person name="Weisblat D.A."/>
            <person name="Putnam N.H."/>
            <person name="Grigoriev I.V."/>
            <person name="Rokhsar D.S."/>
        </authorList>
    </citation>
    <scope>NUCLEOTIDE SEQUENCE</scope>
    <source>
        <strain evidence="12">I ESC-2004</strain>
    </source>
</reference>
<dbReference type="AlphaFoldDB" id="R7UNZ1"/>
<keyword evidence="2" id="KW-0813">Transport</keyword>
<dbReference type="PANTHER" id="PTHR10258">
    <property type="entry name" value="CALCIUM-ACTIVATED POTASSIUM CHANNEL SUBUNIT BETA"/>
    <property type="match status" value="1"/>
</dbReference>
<dbReference type="OMA" id="WQVYWEV"/>
<reference evidence="11" key="3">
    <citation type="submission" date="2015-06" db="UniProtKB">
        <authorList>
            <consortium name="EnsemblMetazoa"/>
        </authorList>
    </citation>
    <scope>IDENTIFICATION</scope>
</reference>
<dbReference type="EnsemblMetazoa" id="CapteT220082">
    <property type="protein sequence ID" value="CapteP220082"/>
    <property type="gene ID" value="CapteG220082"/>
</dbReference>
<evidence type="ECO:0000256" key="8">
    <source>
        <dbReference type="ARBA" id="ARBA00023303"/>
    </source>
</evidence>
<evidence type="ECO:0000256" key="9">
    <source>
        <dbReference type="SAM" id="Phobius"/>
    </source>
</evidence>
<name>R7UNZ1_CAPTE</name>
<dbReference type="EMBL" id="AMQN01006802">
    <property type="status" value="NOT_ANNOTATED_CDS"/>
    <property type="molecule type" value="Genomic_DNA"/>
</dbReference>
<evidence type="ECO:0000256" key="6">
    <source>
        <dbReference type="ARBA" id="ARBA00023136"/>
    </source>
</evidence>
<dbReference type="GO" id="GO:0008076">
    <property type="term" value="C:voltage-gated potassium channel complex"/>
    <property type="evidence" value="ECO:0007669"/>
    <property type="project" value="TreeGrafter"/>
</dbReference>
<feature type="transmembrane region" description="Helical" evidence="9">
    <location>
        <begin position="228"/>
        <end position="252"/>
    </location>
</feature>